<evidence type="ECO:0000313" key="2">
    <source>
        <dbReference type="EnsemblMetazoa" id="XP_022645443"/>
    </source>
</evidence>
<dbReference type="Proteomes" id="UP000594260">
    <property type="component" value="Unplaced"/>
</dbReference>
<evidence type="ECO:0000256" key="1">
    <source>
        <dbReference type="SAM" id="MobiDB-lite"/>
    </source>
</evidence>
<dbReference type="EnsemblMetazoa" id="XM_022789710">
    <property type="protein sequence ID" value="XP_022645445"/>
    <property type="gene ID" value="LOC111243722"/>
</dbReference>
<feature type="compositionally biased region" description="Basic and acidic residues" evidence="1">
    <location>
        <begin position="665"/>
        <end position="679"/>
    </location>
</feature>
<dbReference type="RefSeq" id="XP_022645445.1">
    <property type="nucleotide sequence ID" value="XM_022789710.1"/>
</dbReference>
<reference evidence="2" key="1">
    <citation type="submission" date="2021-01" db="UniProtKB">
        <authorList>
            <consortium name="EnsemblMetazoa"/>
        </authorList>
    </citation>
    <scope>IDENTIFICATION</scope>
</reference>
<dbReference type="GeneID" id="111243722"/>
<dbReference type="EnsemblMetazoa" id="XM_022789708">
    <property type="protein sequence ID" value="XP_022645443"/>
    <property type="gene ID" value="LOC111243722"/>
</dbReference>
<evidence type="ECO:0000313" key="3">
    <source>
        <dbReference type="Proteomes" id="UP000594260"/>
    </source>
</evidence>
<accession>A0A7M7J1B7</accession>
<dbReference type="AlphaFoldDB" id="A0A7M7J1B7"/>
<name>A0A7M7J1B7_VARDE</name>
<feature type="compositionally biased region" description="Basic and acidic residues" evidence="1">
    <location>
        <begin position="701"/>
        <end position="710"/>
    </location>
</feature>
<keyword evidence="3" id="KW-1185">Reference proteome</keyword>
<feature type="region of interest" description="Disordered" evidence="1">
    <location>
        <begin position="426"/>
        <end position="455"/>
    </location>
</feature>
<feature type="compositionally biased region" description="Low complexity" evidence="1">
    <location>
        <begin position="446"/>
        <end position="455"/>
    </location>
</feature>
<dbReference type="InParanoid" id="A0A7M7J1B7"/>
<dbReference type="KEGG" id="vde:111243722"/>
<sequence length="757" mass="83942">MYYPTYRNERHMQGRLRGTPRRQVPRDFYDFITDAISCIVNLLAPANYWANNSRVLIIQELLRRLGIEDVSSLVTKDERDQVVDQIRYRFGPEKNPHGVFFNLAFGRITLTFRKLWTLHADYVLPSQGQTTTRNHQTVSTLQHELQDELQNLVLDYLQGSKKRPIQLQPQIGCDDYVLRIWFGHGDEIILARDLSRTVQFDWAKGLPAGYELYNYRVDKSISLKKIAIIPMSNCGHCILSSEKQDQIVRLDVMWELPPEGVLQLVPEAQIEATSLIPVDRELVVREPPLSDGLLISNLELKTETLQPQETLREPKKSAKPDLAFTGKMLYSEVEKLPKLSETVNKKCAVVASKQLSAGPLLNISSRSGKQLLKGSKTVSKKPATKELQETSEKFLITKSSYDGKVQTPKGSQPASEQILSTGLHRNKRSAGLESEPPSSPTKEYSPKLSPKSSKLSMKHVTSFISVLLKTSVLKALSRQAVTKQPSGRAITKTALNIQPTKPIMVTPDEPPNMQSSLVEGSLKEPLLRTVPAQAANEMKSLKGTPDAKQGQPEISDIKPITSRLEAIPEKKDVVQRPGPSFVTNPPVAIVKGLKAPRKPAHKSLADASNEAKPILKAKDKKPAPLRQIKGKPVKIPSPITGKHKKAAIPSRKAKVPTQPAIVKHAVAEAKKLPQEDKCKVKSPPPAKALKPRAPKVPKPYVDIKDLKSSSEDDEDRSVAGTPIKTSTRFLDEDSSVPTSKDAHSEASDPVLEDLTPL</sequence>
<dbReference type="EnsemblMetazoa" id="XM_022789711">
    <property type="protein sequence ID" value="XP_022645446"/>
    <property type="gene ID" value="LOC111243722"/>
</dbReference>
<feature type="region of interest" description="Disordered" evidence="1">
    <location>
        <begin position="629"/>
        <end position="757"/>
    </location>
</feature>
<protein>
    <submittedName>
        <fullName evidence="2">Uncharacterized protein</fullName>
    </submittedName>
</protein>
<dbReference type="RefSeq" id="XP_022645446.1">
    <property type="nucleotide sequence ID" value="XM_022789711.1"/>
</dbReference>
<dbReference type="RefSeq" id="XP_022645443.1">
    <property type="nucleotide sequence ID" value="XM_022789708.1"/>
</dbReference>
<organism evidence="2 3">
    <name type="scientific">Varroa destructor</name>
    <name type="common">Honeybee mite</name>
    <dbReference type="NCBI Taxonomy" id="109461"/>
    <lineage>
        <taxon>Eukaryota</taxon>
        <taxon>Metazoa</taxon>
        <taxon>Ecdysozoa</taxon>
        <taxon>Arthropoda</taxon>
        <taxon>Chelicerata</taxon>
        <taxon>Arachnida</taxon>
        <taxon>Acari</taxon>
        <taxon>Parasitiformes</taxon>
        <taxon>Mesostigmata</taxon>
        <taxon>Gamasina</taxon>
        <taxon>Dermanyssoidea</taxon>
        <taxon>Varroidae</taxon>
        <taxon>Varroa</taxon>
    </lineage>
</organism>
<proteinExistence type="predicted"/>
<feature type="compositionally biased region" description="Basic residues" evidence="1">
    <location>
        <begin position="641"/>
        <end position="654"/>
    </location>
</feature>